<dbReference type="PANTHER" id="PTHR22930:SF292">
    <property type="entry name" value="DDE TNP4 DOMAIN-CONTAINING PROTEIN"/>
    <property type="match status" value="1"/>
</dbReference>
<evidence type="ECO:0000256" key="4">
    <source>
        <dbReference type="ARBA" id="ARBA00022722"/>
    </source>
</evidence>
<dbReference type="GO" id="GO:0016787">
    <property type="term" value="F:hydrolase activity"/>
    <property type="evidence" value="ECO:0007669"/>
    <property type="project" value="UniProtKB-KW"/>
</dbReference>
<feature type="domain" description="DDE Tnp4" evidence="8">
    <location>
        <begin position="164"/>
        <end position="317"/>
    </location>
</feature>
<accession>A0A9C6X2E2</accession>
<dbReference type="PANTHER" id="PTHR22930">
    <property type="match status" value="1"/>
</dbReference>
<evidence type="ECO:0000313" key="10">
    <source>
        <dbReference type="RefSeq" id="XP_052127876.1"/>
    </source>
</evidence>
<organism evidence="9 10">
    <name type="scientific">Frankliniella occidentalis</name>
    <name type="common">Western flower thrips</name>
    <name type="synonym">Euthrips occidentalis</name>
    <dbReference type="NCBI Taxonomy" id="133901"/>
    <lineage>
        <taxon>Eukaryota</taxon>
        <taxon>Metazoa</taxon>
        <taxon>Ecdysozoa</taxon>
        <taxon>Arthropoda</taxon>
        <taxon>Hexapoda</taxon>
        <taxon>Insecta</taxon>
        <taxon>Pterygota</taxon>
        <taxon>Neoptera</taxon>
        <taxon>Paraneoptera</taxon>
        <taxon>Thysanoptera</taxon>
        <taxon>Terebrantia</taxon>
        <taxon>Thripoidea</taxon>
        <taxon>Thripidae</taxon>
        <taxon>Frankliniella</taxon>
    </lineage>
</organism>
<evidence type="ECO:0000313" key="9">
    <source>
        <dbReference type="Proteomes" id="UP000504606"/>
    </source>
</evidence>
<dbReference type="OrthoDB" id="6734249at2759"/>
<sequence>MDDEIDYDEEAAELFMLAMFFDDDDRFQFNERSRIWVDIESWRRLGDPQFEKHFRMDTSLFEVLLVAIGHHLEINDRWQRSSQKGLDIALLMVLWILATPDSFRAVGVIFEVAEGTVHFHFKYIIEALREMAVYYIQWPGELEQESIAAAFEEMYGYPGVVGCIDGCHINVTAPLEQKQRYFDRKHNYSILLQGVCDHRLVFRDVSVGQPGSVGDKQTFSRSPLGQNIFRDPTIVFDNHLLGDGGYTLTDKVLIPYRDNGNLTRCQKVHNYYLSRSRSCVERAFGLLKGKWRWLKYFHNYCIDYLVDSIMACTVLHNFIILEGDIVEEVNHEDAGNEVELRQLINEAKANGILKRDYIAQYLFA</sequence>
<dbReference type="GO" id="GO:0046872">
    <property type="term" value="F:metal ion binding"/>
    <property type="evidence" value="ECO:0007669"/>
    <property type="project" value="UniProtKB-KW"/>
</dbReference>
<dbReference type="GO" id="GO:0004518">
    <property type="term" value="F:nuclease activity"/>
    <property type="evidence" value="ECO:0007669"/>
    <property type="project" value="UniProtKB-KW"/>
</dbReference>
<proteinExistence type="inferred from homology"/>
<keyword evidence="9" id="KW-1185">Reference proteome</keyword>
<dbReference type="GeneID" id="127750363"/>
<dbReference type="GO" id="GO:0005634">
    <property type="term" value="C:nucleus"/>
    <property type="evidence" value="ECO:0007669"/>
    <property type="project" value="UniProtKB-SubCell"/>
</dbReference>
<dbReference type="RefSeq" id="XP_052127876.1">
    <property type="nucleotide sequence ID" value="XM_052271916.1"/>
</dbReference>
<evidence type="ECO:0000256" key="6">
    <source>
        <dbReference type="ARBA" id="ARBA00022801"/>
    </source>
</evidence>
<dbReference type="KEGG" id="foc:127750363"/>
<protein>
    <submittedName>
        <fullName evidence="10">Uncharacterized protein LOC127750363</fullName>
    </submittedName>
</protein>
<gene>
    <name evidence="10" type="primary">LOC127750363</name>
</gene>
<evidence type="ECO:0000256" key="2">
    <source>
        <dbReference type="ARBA" id="ARBA00004123"/>
    </source>
</evidence>
<comment type="similarity">
    <text evidence="3">Belongs to the HARBI1 family.</text>
</comment>
<dbReference type="InterPro" id="IPR045249">
    <property type="entry name" value="HARBI1-like"/>
</dbReference>
<dbReference type="Proteomes" id="UP000504606">
    <property type="component" value="Unplaced"/>
</dbReference>
<evidence type="ECO:0000256" key="3">
    <source>
        <dbReference type="ARBA" id="ARBA00006958"/>
    </source>
</evidence>
<evidence type="ECO:0000256" key="5">
    <source>
        <dbReference type="ARBA" id="ARBA00022723"/>
    </source>
</evidence>
<comment type="cofactor">
    <cofactor evidence="1">
        <name>a divalent metal cation</name>
        <dbReference type="ChEBI" id="CHEBI:60240"/>
    </cofactor>
</comment>
<evidence type="ECO:0000256" key="1">
    <source>
        <dbReference type="ARBA" id="ARBA00001968"/>
    </source>
</evidence>
<keyword evidence="5" id="KW-0479">Metal-binding</keyword>
<evidence type="ECO:0000256" key="7">
    <source>
        <dbReference type="ARBA" id="ARBA00023242"/>
    </source>
</evidence>
<keyword evidence="7" id="KW-0539">Nucleus</keyword>
<dbReference type="AlphaFoldDB" id="A0A9C6X2E2"/>
<dbReference type="Pfam" id="PF13359">
    <property type="entry name" value="DDE_Tnp_4"/>
    <property type="match status" value="1"/>
</dbReference>
<keyword evidence="6" id="KW-0378">Hydrolase</keyword>
<name>A0A9C6X2E2_FRAOC</name>
<evidence type="ECO:0000259" key="8">
    <source>
        <dbReference type="Pfam" id="PF13359"/>
    </source>
</evidence>
<comment type="subcellular location">
    <subcellularLocation>
        <location evidence="2">Nucleus</location>
    </subcellularLocation>
</comment>
<reference evidence="10" key="1">
    <citation type="submission" date="2025-08" db="UniProtKB">
        <authorList>
            <consortium name="RefSeq"/>
        </authorList>
    </citation>
    <scope>IDENTIFICATION</scope>
    <source>
        <tissue evidence="10">Whole organism</tissue>
    </source>
</reference>
<keyword evidence="4" id="KW-0540">Nuclease</keyword>
<dbReference type="InterPro" id="IPR027806">
    <property type="entry name" value="HARBI1_dom"/>
</dbReference>